<dbReference type="InterPro" id="IPR036457">
    <property type="entry name" value="PPM-type-like_dom_sf"/>
</dbReference>
<dbReference type="PANTHER" id="PTHR13832:SF827">
    <property type="entry name" value="PROTEIN PHOSPHATASE 1L"/>
    <property type="match status" value="1"/>
</dbReference>
<organism evidence="2 3">
    <name type="scientific">Parahaliea aestuarii</name>
    <dbReference type="NCBI Taxonomy" id="1852021"/>
    <lineage>
        <taxon>Bacteria</taxon>
        <taxon>Pseudomonadati</taxon>
        <taxon>Pseudomonadota</taxon>
        <taxon>Gammaproteobacteria</taxon>
        <taxon>Cellvibrionales</taxon>
        <taxon>Halieaceae</taxon>
        <taxon>Parahaliea</taxon>
    </lineage>
</organism>
<dbReference type="GO" id="GO:0004722">
    <property type="term" value="F:protein serine/threonine phosphatase activity"/>
    <property type="evidence" value="ECO:0007669"/>
    <property type="project" value="InterPro"/>
</dbReference>
<proteinExistence type="predicted"/>
<gene>
    <name evidence="2" type="ORF">FVW59_08875</name>
</gene>
<dbReference type="SMART" id="SM00331">
    <property type="entry name" value="PP2C_SIG"/>
    <property type="match status" value="1"/>
</dbReference>
<dbReference type="Proteomes" id="UP000321933">
    <property type="component" value="Unassembled WGS sequence"/>
</dbReference>
<dbReference type="Gene3D" id="3.60.40.10">
    <property type="entry name" value="PPM-type phosphatase domain"/>
    <property type="match status" value="1"/>
</dbReference>
<protein>
    <submittedName>
        <fullName evidence="2">Serine/threonine-protein phosphatase</fullName>
    </submittedName>
</protein>
<evidence type="ECO:0000313" key="2">
    <source>
        <dbReference type="EMBL" id="TXS92520.1"/>
    </source>
</evidence>
<dbReference type="SMART" id="SM00332">
    <property type="entry name" value="PP2Cc"/>
    <property type="match status" value="1"/>
</dbReference>
<accession>A0A5C8ZYC4</accession>
<dbReference type="SUPFAM" id="SSF81606">
    <property type="entry name" value="PP2C-like"/>
    <property type="match status" value="1"/>
</dbReference>
<keyword evidence="3" id="KW-1185">Reference proteome</keyword>
<evidence type="ECO:0000313" key="3">
    <source>
        <dbReference type="Proteomes" id="UP000321933"/>
    </source>
</evidence>
<dbReference type="PANTHER" id="PTHR13832">
    <property type="entry name" value="PROTEIN PHOSPHATASE 2C"/>
    <property type="match status" value="1"/>
</dbReference>
<name>A0A5C8ZYC4_9GAMM</name>
<dbReference type="Pfam" id="PF13672">
    <property type="entry name" value="PP2C_2"/>
    <property type="match status" value="1"/>
</dbReference>
<dbReference type="AlphaFoldDB" id="A0A5C8ZYC4"/>
<feature type="domain" description="PPM-type phosphatase" evidence="1">
    <location>
        <begin position="33"/>
        <end position="261"/>
    </location>
</feature>
<evidence type="ECO:0000259" key="1">
    <source>
        <dbReference type="PROSITE" id="PS51746"/>
    </source>
</evidence>
<dbReference type="OrthoDB" id="9801841at2"/>
<sequence length="264" mass="28529">MSDTDLQAIAAIADRTEAEASSGSAAESALAWLSASHTDVGRVRPVNEDAFLDSQEQRLWVVADGLGGQSRGDYASSTVVEQLRAFPRQKSVLANLQDIEARLQVAHEKCRTAFRRHRPGTTVAALLAHGNYCFLLWAGDSRIYRLRGRQLALLTQDHSLAQEKLARGELSEQEAASHHSAHVLTRAVGTHRNLRLDMRSLPVQRGDRYLLCSDGLYNPVEAGAICAALGQGSPEEACRSLVDLALKGGGRDNITVVIADANAP</sequence>
<dbReference type="PROSITE" id="PS51746">
    <property type="entry name" value="PPM_2"/>
    <property type="match status" value="1"/>
</dbReference>
<reference evidence="2 3" key="1">
    <citation type="submission" date="2019-08" db="EMBL/GenBank/DDBJ databases">
        <title>Parahaliea maris sp. nov., isolated from the surface seawater.</title>
        <authorList>
            <person name="Liu Y."/>
        </authorList>
    </citation>
    <scope>NUCLEOTIDE SEQUENCE [LARGE SCALE GENOMIC DNA]</scope>
    <source>
        <strain evidence="2 3">S2-26</strain>
    </source>
</reference>
<dbReference type="CDD" id="cd00143">
    <property type="entry name" value="PP2Cc"/>
    <property type="match status" value="1"/>
</dbReference>
<dbReference type="InterPro" id="IPR001932">
    <property type="entry name" value="PPM-type_phosphatase-like_dom"/>
</dbReference>
<dbReference type="RefSeq" id="WP_148063891.1">
    <property type="nucleotide sequence ID" value="NZ_VRYZ01000003.1"/>
</dbReference>
<comment type="caution">
    <text evidence="2">The sequence shown here is derived from an EMBL/GenBank/DDBJ whole genome shotgun (WGS) entry which is preliminary data.</text>
</comment>
<dbReference type="InterPro" id="IPR015655">
    <property type="entry name" value="PP2C"/>
</dbReference>
<dbReference type="EMBL" id="VRYZ01000003">
    <property type="protein sequence ID" value="TXS92520.1"/>
    <property type="molecule type" value="Genomic_DNA"/>
</dbReference>